<reference evidence="3 4" key="1">
    <citation type="submission" date="2016-02" db="EMBL/GenBank/DDBJ databases">
        <title>Band-tailed pigeon sequencing and assembly.</title>
        <authorList>
            <person name="Soares A.E."/>
            <person name="Novak B.J."/>
            <person name="Rice E.S."/>
            <person name="O'Connell B."/>
            <person name="Chang D."/>
            <person name="Weber S."/>
            <person name="Shapiro B."/>
        </authorList>
    </citation>
    <scope>NUCLEOTIDE SEQUENCE [LARGE SCALE GENOMIC DNA]</scope>
    <source>
        <strain evidence="3">BTP2013</strain>
        <tissue evidence="3">Blood</tissue>
    </source>
</reference>
<gene>
    <name evidence="3" type="primary">CCDC83</name>
    <name evidence="3" type="ORF">AV530_004121</name>
</gene>
<keyword evidence="1" id="KW-0175">Coiled coil</keyword>
<dbReference type="Proteomes" id="UP000190648">
    <property type="component" value="Unassembled WGS sequence"/>
</dbReference>
<evidence type="ECO:0000313" key="3">
    <source>
        <dbReference type="EMBL" id="OPJ74670.1"/>
    </source>
</evidence>
<accession>A0A1V4JR75</accession>
<feature type="region of interest" description="Disordered" evidence="2">
    <location>
        <begin position="309"/>
        <end position="343"/>
    </location>
</feature>
<keyword evidence="4" id="KW-1185">Reference proteome</keyword>
<dbReference type="PANTHER" id="PTHR21468:SF1">
    <property type="entry name" value="COILED-COIL DOMAIN-CONTAINING PROTEIN 83"/>
    <property type="match status" value="1"/>
</dbReference>
<evidence type="ECO:0000256" key="2">
    <source>
        <dbReference type="SAM" id="MobiDB-lite"/>
    </source>
</evidence>
<proteinExistence type="predicted"/>
<evidence type="ECO:0000256" key="1">
    <source>
        <dbReference type="SAM" id="Coils"/>
    </source>
</evidence>
<dbReference type="OrthoDB" id="10005859at2759"/>
<organism evidence="3 4">
    <name type="scientific">Patagioenas fasciata monilis</name>
    <dbReference type="NCBI Taxonomy" id="372326"/>
    <lineage>
        <taxon>Eukaryota</taxon>
        <taxon>Metazoa</taxon>
        <taxon>Chordata</taxon>
        <taxon>Craniata</taxon>
        <taxon>Vertebrata</taxon>
        <taxon>Euteleostomi</taxon>
        <taxon>Archelosauria</taxon>
        <taxon>Archosauria</taxon>
        <taxon>Dinosauria</taxon>
        <taxon>Saurischia</taxon>
        <taxon>Theropoda</taxon>
        <taxon>Coelurosauria</taxon>
        <taxon>Aves</taxon>
        <taxon>Neognathae</taxon>
        <taxon>Neoaves</taxon>
        <taxon>Columbimorphae</taxon>
        <taxon>Columbiformes</taxon>
        <taxon>Columbidae</taxon>
        <taxon>Patagioenas</taxon>
    </lineage>
</organism>
<dbReference type="STRING" id="372326.A0A1V4JR75"/>
<dbReference type="InterPro" id="IPR026702">
    <property type="entry name" value="CCDC83"/>
</dbReference>
<dbReference type="EMBL" id="LSYS01006642">
    <property type="protein sequence ID" value="OPJ74670.1"/>
    <property type="molecule type" value="Genomic_DNA"/>
</dbReference>
<comment type="caution">
    <text evidence="3">The sequence shown here is derived from an EMBL/GenBank/DDBJ whole genome shotgun (WGS) entry which is preliminary data.</text>
</comment>
<dbReference type="PANTHER" id="PTHR21468">
    <property type="entry name" value="HSD9"/>
    <property type="match status" value="1"/>
</dbReference>
<feature type="region of interest" description="Disordered" evidence="2">
    <location>
        <begin position="1"/>
        <end position="20"/>
    </location>
</feature>
<name>A0A1V4JR75_PATFA</name>
<dbReference type="AlphaFoldDB" id="A0A1V4JR75"/>
<feature type="coiled-coil region" evidence="1">
    <location>
        <begin position="30"/>
        <end position="244"/>
    </location>
</feature>
<sequence length="426" mass="50035">MEENKKEETPEEQLSEPESAFPEVLLEYQIENKEAAIDQALLDLEEVKKKNKEYHERNYLLKEKQQAQIRRILRHLEEEEKKREEKEVVTRDDVEESLKATWQYVRDEEQLLKDLQSQIEETDQRTSEKQSERDYWLEYINVGSKIEAKEITNLEKDIEDVKDDLHRNTEYYCNTLQALEEEHVRLLDEHMKLSKEQTPENAVKYLDRNTCKEFQENEWLKEEVKIYRKEVSDLKASIQLLEEENVGLVTKLIDAKLQIVPRHLFLIQAAGLQDEMKETEYKEYAAEADGDESLRNTTVPCQKNKTFAKIWSETEKPEDSDEELQKTSTPTSDSLLSEDEKDSQEYLELETNLLCVVGKAMPIHEQPEEMPSTSHTEDGVTGKSDRHITARMIRALSEEKTENKPQVVEKRKVPLVRNLPVIKPSV</sequence>
<protein>
    <submittedName>
        <fullName evidence="3">Coiled-coil domain-containing protein 83 isoform A</fullName>
    </submittedName>
</protein>
<evidence type="ECO:0000313" key="4">
    <source>
        <dbReference type="Proteomes" id="UP000190648"/>
    </source>
</evidence>